<dbReference type="AlphaFoldDB" id="A0A4C1UM08"/>
<reference evidence="2 3" key="1">
    <citation type="journal article" date="2019" name="Commun. Biol.">
        <title>The bagworm genome reveals a unique fibroin gene that provides high tensile strength.</title>
        <authorList>
            <person name="Kono N."/>
            <person name="Nakamura H."/>
            <person name="Ohtoshi R."/>
            <person name="Tomita M."/>
            <person name="Numata K."/>
            <person name="Arakawa K."/>
        </authorList>
    </citation>
    <scope>NUCLEOTIDE SEQUENCE [LARGE SCALE GENOMIC DNA]</scope>
</reference>
<gene>
    <name evidence="2" type="ORF">EVAR_14324_1</name>
</gene>
<proteinExistence type="predicted"/>
<protein>
    <submittedName>
        <fullName evidence="2">Uncharacterized protein</fullName>
    </submittedName>
</protein>
<sequence>MKGSGSINISITSFPDSSERQIFTAAYVQNANDTGERRGTRFKRPPDECNGNVKNINAARAGRRARAGGNFTRRRRA</sequence>
<organism evidence="2 3">
    <name type="scientific">Eumeta variegata</name>
    <name type="common">Bagworm moth</name>
    <name type="synonym">Eumeta japonica</name>
    <dbReference type="NCBI Taxonomy" id="151549"/>
    <lineage>
        <taxon>Eukaryota</taxon>
        <taxon>Metazoa</taxon>
        <taxon>Ecdysozoa</taxon>
        <taxon>Arthropoda</taxon>
        <taxon>Hexapoda</taxon>
        <taxon>Insecta</taxon>
        <taxon>Pterygota</taxon>
        <taxon>Neoptera</taxon>
        <taxon>Endopterygota</taxon>
        <taxon>Lepidoptera</taxon>
        <taxon>Glossata</taxon>
        <taxon>Ditrysia</taxon>
        <taxon>Tineoidea</taxon>
        <taxon>Psychidae</taxon>
        <taxon>Oiketicinae</taxon>
        <taxon>Eumeta</taxon>
    </lineage>
</organism>
<evidence type="ECO:0000256" key="1">
    <source>
        <dbReference type="SAM" id="MobiDB-lite"/>
    </source>
</evidence>
<dbReference type="Proteomes" id="UP000299102">
    <property type="component" value="Unassembled WGS sequence"/>
</dbReference>
<dbReference type="EMBL" id="BGZK01000194">
    <property type="protein sequence ID" value="GBP27503.1"/>
    <property type="molecule type" value="Genomic_DNA"/>
</dbReference>
<comment type="caution">
    <text evidence="2">The sequence shown here is derived from an EMBL/GenBank/DDBJ whole genome shotgun (WGS) entry which is preliminary data.</text>
</comment>
<feature type="region of interest" description="Disordered" evidence="1">
    <location>
        <begin position="33"/>
        <end position="53"/>
    </location>
</feature>
<evidence type="ECO:0000313" key="2">
    <source>
        <dbReference type="EMBL" id="GBP27503.1"/>
    </source>
</evidence>
<accession>A0A4C1UM08</accession>
<feature type="compositionally biased region" description="Basic and acidic residues" evidence="1">
    <location>
        <begin position="34"/>
        <end position="47"/>
    </location>
</feature>
<evidence type="ECO:0000313" key="3">
    <source>
        <dbReference type="Proteomes" id="UP000299102"/>
    </source>
</evidence>
<keyword evidence="3" id="KW-1185">Reference proteome</keyword>
<name>A0A4C1UM08_EUMVA</name>